<evidence type="ECO:0000256" key="10">
    <source>
        <dbReference type="ARBA" id="ARBA00051661"/>
    </source>
</evidence>
<keyword evidence="6 11" id="KW-0819">tRNA processing</keyword>
<dbReference type="NCBIfam" id="TIGR01578">
    <property type="entry name" value="MiaB-like-B"/>
    <property type="match status" value="1"/>
</dbReference>
<dbReference type="STRING" id="593750.Metfor_2686"/>
<comment type="function">
    <text evidence="1 11">Catalyzes the methylthiolation of N6-threonylcarbamoyladenosine (t(6)A), leading to the formation of 2-methylthio-N6-threonylcarbamoyladenosine (ms(2)t(6)A) at position 37 in tRNAs that read codons beginning with adenine.</text>
</comment>
<keyword evidence="8 11" id="KW-0408">Iron</keyword>
<evidence type="ECO:0000256" key="9">
    <source>
        <dbReference type="ARBA" id="ARBA00023014"/>
    </source>
</evidence>
<dbReference type="RefSeq" id="WP_015286636.1">
    <property type="nucleotide sequence ID" value="NC_019943.1"/>
</dbReference>
<dbReference type="EMBL" id="CP003167">
    <property type="protein sequence ID" value="AGB03674.1"/>
    <property type="molecule type" value="Genomic_DNA"/>
</dbReference>
<dbReference type="SMART" id="SM00729">
    <property type="entry name" value="Elp3"/>
    <property type="match status" value="1"/>
</dbReference>
<dbReference type="InterPro" id="IPR058240">
    <property type="entry name" value="rSAM_sf"/>
</dbReference>
<evidence type="ECO:0000313" key="15">
    <source>
        <dbReference type="Proteomes" id="UP000010824"/>
    </source>
</evidence>
<gene>
    <name evidence="14" type="ordered locus">Metfor_2686</name>
</gene>
<dbReference type="EC" id="2.8.4.5" evidence="11"/>
<dbReference type="Pfam" id="PF04055">
    <property type="entry name" value="Radical_SAM"/>
    <property type="match status" value="1"/>
</dbReference>
<evidence type="ECO:0000256" key="6">
    <source>
        <dbReference type="ARBA" id="ARBA00022694"/>
    </source>
</evidence>
<comment type="catalytic activity">
    <reaction evidence="10 11">
        <text>N(6)-L-threonylcarbamoyladenosine(37) in tRNA + (sulfur carrier)-SH + AH2 + 2 S-adenosyl-L-methionine = 2-methylsulfanyl-N(6)-L-threonylcarbamoyladenosine(37) in tRNA + (sulfur carrier)-H + 5'-deoxyadenosine + L-methionine + A + S-adenosyl-L-homocysteine + 2 H(+)</text>
        <dbReference type="Rhea" id="RHEA:37075"/>
        <dbReference type="Rhea" id="RHEA-COMP:10163"/>
        <dbReference type="Rhea" id="RHEA-COMP:11092"/>
        <dbReference type="Rhea" id="RHEA-COMP:14737"/>
        <dbReference type="Rhea" id="RHEA-COMP:14739"/>
        <dbReference type="ChEBI" id="CHEBI:13193"/>
        <dbReference type="ChEBI" id="CHEBI:15378"/>
        <dbReference type="ChEBI" id="CHEBI:17319"/>
        <dbReference type="ChEBI" id="CHEBI:17499"/>
        <dbReference type="ChEBI" id="CHEBI:29917"/>
        <dbReference type="ChEBI" id="CHEBI:57844"/>
        <dbReference type="ChEBI" id="CHEBI:57856"/>
        <dbReference type="ChEBI" id="CHEBI:59789"/>
        <dbReference type="ChEBI" id="CHEBI:64428"/>
        <dbReference type="ChEBI" id="CHEBI:74418"/>
        <dbReference type="ChEBI" id="CHEBI:74420"/>
        <dbReference type="EC" id="2.8.4.5"/>
    </reaction>
</comment>
<keyword evidence="4 11" id="KW-0808">Transferase</keyword>
<reference evidence="15" key="1">
    <citation type="submission" date="2011-12" db="EMBL/GenBank/DDBJ databases">
        <title>Complete sequence of Methanoregula formicicum SMSP.</title>
        <authorList>
            <person name="Lucas S."/>
            <person name="Han J."/>
            <person name="Lapidus A."/>
            <person name="Cheng J.-F."/>
            <person name="Goodwin L."/>
            <person name="Pitluck S."/>
            <person name="Peters L."/>
            <person name="Ovchinnikova G."/>
            <person name="Teshima H."/>
            <person name="Detter J.C."/>
            <person name="Han C."/>
            <person name="Tapia R."/>
            <person name="Land M."/>
            <person name="Hauser L."/>
            <person name="Kyrpides N."/>
            <person name="Ivanova N."/>
            <person name="Pagani I."/>
            <person name="Imachi H."/>
            <person name="Tamaki H."/>
            <person name="Sekiguchi Y."/>
            <person name="Kamagata Y."/>
            <person name="Cadillo-Quiroz H."/>
            <person name="Zinder S."/>
            <person name="Liu W.-T."/>
            <person name="Woyke T."/>
        </authorList>
    </citation>
    <scope>NUCLEOTIDE SEQUENCE [LARGE SCALE GENOMIC DNA]</scope>
    <source>
        <strain evidence="15">DSM 22288 / NBRC 105244 / SMSP</strain>
    </source>
</reference>
<dbReference type="GO" id="GO:0035598">
    <property type="term" value="F:tRNA (N(6)-L-threonylcarbamoyladenosine(37)-C(2))-methylthiotransferase activity"/>
    <property type="evidence" value="ECO:0007669"/>
    <property type="project" value="UniProtKB-UniRule"/>
</dbReference>
<dbReference type="GO" id="GO:0051539">
    <property type="term" value="F:4 iron, 4 sulfur cluster binding"/>
    <property type="evidence" value="ECO:0007669"/>
    <property type="project" value="UniProtKB-UniRule"/>
</dbReference>
<dbReference type="PANTHER" id="PTHR11918:SF45">
    <property type="entry name" value="THREONYLCARBAMOYLADENOSINE TRNA METHYLTHIOTRANSFERASE"/>
    <property type="match status" value="1"/>
</dbReference>
<comment type="similarity">
    <text evidence="2 11">Belongs to the methylthiotransferase family. CDKAL1 subfamily.</text>
</comment>
<evidence type="ECO:0000256" key="7">
    <source>
        <dbReference type="ARBA" id="ARBA00022723"/>
    </source>
</evidence>
<evidence type="ECO:0000256" key="2">
    <source>
        <dbReference type="ARBA" id="ARBA00008616"/>
    </source>
</evidence>
<dbReference type="GO" id="GO:0046872">
    <property type="term" value="F:metal ion binding"/>
    <property type="evidence" value="ECO:0007669"/>
    <property type="project" value="UniProtKB-UniRule"/>
</dbReference>
<dbReference type="InParanoid" id="L0HKV4"/>
<evidence type="ECO:0000256" key="4">
    <source>
        <dbReference type="ARBA" id="ARBA00022679"/>
    </source>
</evidence>
<evidence type="ECO:0000256" key="11">
    <source>
        <dbReference type="RuleBase" id="RU368081"/>
    </source>
</evidence>
<dbReference type="Proteomes" id="UP000010824">
    <property type="component" value="Chromosome"/>
</dbReference>
<dbReference type="Pfam" id="PF00919">
    <property type="entry name" value="UPF0004"/>
    <property type="match status" value="1"/>
</dbReference>
<evidence type="ECO:0000256" key="8">
    <source>
        <dbReference type="ARBA" id="ARBA00023004"/>
    </source>
</evidence>
<dbReference type="InterPro" id="IPR013848">
    <property type="entry name" value="Methylthiotransferase_N"/>
</dbReference>
<dbReference type="FunCoup" id="L0HKV4">
    <property type="interactions" value="227"/>
</dbReference>
<name>L0HKV4_METFS</name>
<keyword evidence="7 11" id="KW-0479">Metal-binding</keyword>
<reference evidence="14 15" key="2">
    <citation type="journal article" date="2014" name="Genome Announc.">
        <title>Complete Genome Sequence of Methanoregula formicica SMSPT, a Mesophilic Hydrogenotrophic Methanogen Isolated from a Methanogenic Upflow Anaerobic Sludge Blanket Reactor.</title>
        <authorList>
            <person name="Yamamoto K."/>
            <person name="Tamaki H."/>
            <person name="Cadillo-Quiroz H."/>
            <person name="Imachi H."/>
            <person name="Kyrpides N."/>
            <person name="Woyke T."/>
            <person name="Goodwin L."/>
            <person name="Zinder S.H."/>
            <person name="Kamagata Y."/>
            <person name="Liu W.T."/>
        </authorList>
    </citation>
    <scope>NUCLEOTIDE SEQUENCE [LARGE SCALE GENOMIC DNA]</scope>
    <source>
        <strain evidence="15">DSM 22288 / NBRC 105244 / SMSP</strain>
    </source>
</reference>
<evidence type="ECO:0000259" key="13">
    <source>
        <dbReference type="PROSITE" id="PS51918"/>
    </source>
</evidence>
<dbReference type="PROSITE" id="PS51449">
    <property type="entry name" value="MTTASE_N"/>
    <property type="match status" value="1"/>
</dbReference>
<accession>L0HKV4</accession>
<sequence>MAPGEPQSGDYDNLPPGLCNRRVCIETYGCRYNFGDTAKLTEVLKHRGCSIADSVDDADVVIVNTCTVVGPTERRMLRRLSALRDRDLFVTGCMPQVQKEAILSVCDPGFIAPDAIQEWYRRVGTVAAGSVGIVQLAQGCNGTCTYCITRQARGPLRSFPLHEVRRQVAAYAACGAAEIQLTAQDVSSYGKDIGLSLAGLLNDIGDPPGSYCIRVGMMNPATVMDDLDAIIDAFSAERIFRFLHLPVQSGSDTILERMGRQYTVRDFCRIIAAFRKRYPEITVMTDMIAGFPGETEEDFSASIDLIRRLRPNKVNVTRYSKRPFTPLSQEKDILDSVKKNRSRIMLSCSEQVYAEVNRPWLGREVPFIVTETIREGSVMARSPAYQGIVINEDLPVGYEGHAVLRKDRKYFFIGERVT</sequence>
<evidence type="ECO:0000256" key="5">
    <source>
        <dbReference type="ARBA" id="ARBA00022691"/>
    </source>
</evidence>
<dbReference type="AlphaFoldDB" id="L0HKV4"/>
<keyword evidence="5 11" id="KW-0949">S-adenosyl-L-methionine</keyword>
<feature type="domain" description="MTTase N-terminal" evidence="12">
    <location>
        <begin position="21"/>
        <end position="128"/>
    </location>
</feature>
<evidence type="ECO:0000313" key="14">
    <source>
        <dbReference type="EMBL" id="AGB03674.1"/>
    </source>
</evidence>
<dbReference type="OrthoDB" id="372134at2157"/>
<evidence type="ECO:0000256" key="1">
    <source>
        <dbReference type="ARBA" id="ARBA00002399"/>
    </source>
</evidence>
<dbReference type="InterPro" id="IPR006466">
    <property type="entry name" value="MiaB-like_arc_euk"/>
</dbReference>
<evidence type="ECO:0000259" key="12">
    <source>
        <dbReference type="PROSITE" id="PS51449"/>
    </source>
</evidence>
<dbReference type="GeneID" id="14308469"/>
<dbReference type="SFLD" id="SFLDG01082">
    <property type="entry name" value="B12-binding_domain_containing"/>
    <property type="match status" value="1"/>
</dbReference>
<protein>
    <recommendedName>
        <fullName evidence="11">tRNA-t(6)A37 methylthiotransferase</fullName>
        <ecNumber evidence="11">2.8.4.5</ecNumber>
    </recommendedName>
</protein>
<dbReference type="Gene3D" id="3.40.50.12160">
    <property type="entry name" value="Methylthiotransferase, N-terminal domain"/>
    <property type="match status" value="1"/>
</dbReference>
<dbReference type="eggNOG" id="arCOG01358">
    <property type="taxonomic scope" value="Archaea"/>
</dbReference>
<dbReference type="PROSITE" id="PS01278">
    <property type="entry name" value="MTTASE_RADICAL"/>
    <property type="match status" value="1"/>
</dbReference>
<dbReference type="InterPro" id="IPR007197">
    <property type="entry name" value="rSAM"/>
</dbReference>
<dbReference type="InterPro" id="IPR038135">
    <property type="entry name" value="Methylthiotransferase_N_sf"/>
</dbReference>
<dbReference type="HOGENOM" id="CLU_018697_4_2_2"/>
<evidence type="ECO:0000256" key="3">
    <source>
        <dbReference type="ARBA" id="ARBA00022485"/>
    </source>
</evidence>
<dbReference type="SFLD" id="SFLDS00029">
    <property type="entry name" value="Radical_SAM"/>
    <property type="match status" value="1"/>
</dbReference>
<dbReference type="PROSITE" id="PS51918">
    <property type="entry name" value="RADICAL_SAM"/>
    <property type="match status" value="1"/>
</dbReference>
<feature type="domain" description="Radical SAM core" evidence="13">
    <location>
        <begin position="126"/>
        <end position="355"/>
    </location>
</feature>
<keyword evidence="9 11" id="KW-0411">Iron-sulfur</keyword>
<dbReference type="PANTHER" id="PTHR11918">
    <property type="entry name" value="RADICAL SAM PROTEINS"/>
    <property type="match status" value="1"/>
</dbReference>
<dbReference type="SUPFAM" id="SSF102114">
    <property type="entry name" value="Radical SAM enzymes"/>
    <property type="match status" value="1"/>
</dbReference>
<dbReference type="InterPro" id="IPR020612">
    <property type="entry name" value="Methylthiotransferase_CS"/>
</dbReference>
<comment type="cofactor">
    <cofactor evidence="11">
        <name>[4Fe-4S] cluster</name>
        <dbReference type="ChEBI" id="CHEBI:49883"/>
    </cofactor>
    <text evidence="11">Binds 1 or 2 [4Fe-4S] cluster. One cluster is coordinated with 3 cysteines and an exchangeable S-adenosyl-L-methionine.</text>
</comment>
<keyword evidence="3 11" id="KW-0004">4Fe-4S</keyword>
<organism evidence="14 15">
    <name type="scientific">Methanoregula formicica (strain DSM 22288 / NBRC 105244 / SMSP)</name>
    <dbReference type="NCBI Taxonomy" id="593750"/>
    <lineage>
        <taxon>Archaea</taxon>
        <taxon>Methanobacteriati</taxon>
        <taxon>Methanobacteriota</taxon>
        <taxon>Stenosarchaea group</taxon>
        <taxon>Methanomicrobia</taxon>
        <taxon>Methanomicrobiales</taxon>
        <taxon>Methanoregulaceae</taxon>
        <taxon>Methanoregula</taxon>
    </lineage>
</organism>
<proteinExistence type="inferred from homology"/>
<dbReference type="KEGG" id="mfo:Metfor_2686"/>
<dbReference type="FunFam" id="3.80.30.20:FF:000002">
    <property type="entry name" value="threonylcarbamoyladenosine tRNA methylthiotransferase isoform X2"/>
    <property type="match status" value="1"/>
</dbReference>
<dbReference type="InterPro" id="IPR006638">
    <property type="entry name" value="Elp3/MiaA/NifB-like_rSAM"/>
</dbReference>
<dbReference type="InterPro" id="IPR023404">
    <property type="entry name" value="rSAM_horseshoe"/>
</dbReference>
<keyword evidence="15" id="KW-1185">Reference proteome</keyword>
<dbReference type="Gene3D" id="3.80.30.20">
    <property type="entry name" value="tm_1862 like domain"/>
    <property type="match status" value="1"/>
</dbReference>